<gene>
    <name evidence="2" type="ORF">GCM10010992_17050</name>
</gene>
<keyword evidence="1" id="KW-0812">Transmembrane</keyword>
<feature type="transmembrane region" description="Helical" evidence="1">
    <location>
        <begin position="116"/>
        <end position="134"/>
    </location>
</feature>
<evidence type="ECO:0000256" key="1">
    <source>
        <dbReference type="SAM" id="Phobius"/>
    </source>
</evidence>
<evidence type="ECO:0000313" key="2">
    <source>
        <dbReference type="EMBL" id="GGP04470.1"/>
    </source>
</evidence>
<keyword evidence="3" id="KW-1185">Reference proteome</keyword>
<organism evidence="2 3">
    <name type="scientific">Cloacibacterium rupense</name>
    <dbReference type="NCBI Taxonomy" id="517423"/>
    <lineage>
        <taxon>Bacteria</taxon>
        <taxon>Pseudomonadati</taxon>
        <taxon>Bacteroidota</taxon>
        <taxon>Flavobacteriia</taxon>
        <taxon>Flavobacteriales</taxon>
        <taxon>Weeksellaceae</taxon>
    </lineage>
</organism>
<evidence type="ECO:0000313" key="3">
    <source>
        <dbReference type="Proteomes" id="UP000620064"/>
    </source>
</evidence>
<name>A0ABQ2NLV7_9FLAO</name>
<keyword evidence="1" id="KW-0472">Membrane</keyword>
<comment type="caution">
    <text evidence="2">The sequence shown here is derived from an EMBL/GenBank/DDBJ whole genome shotgun (WGS) entry which is preliminary data.</text>
</comment>
<sequence length="153" mass="18213">MLAESKVQDFYKKLEENVTSDKLIWFFSPKRYNGKEFSGKFNEKRFSIHLNSSTRHLRSIEISGIYQKKSNFTEIDYTIKNILSNKVMLIFSVSSLVLINLLQIFKIFDFPQDEKINIIIVPFFIFIFLVHFLLDKIGKIIVKKKFEEIFEIK</sequence>
<feature type="transmembrane region" description="Helical" evidence="1">
    <location>
        <begin position="87"/>
        <end position="104"/>
    </location>
</feature>
<accession>A0ABQ2NLV7</accession>
<proteinExistence type="predicted"/>
<dbReference type="Proteomes" id="UP000620064">
    <property type="component" value="Unassembled WGS sequence"/>
</dbReference>
<protein>
    <submittedName>
        <fullName evidence="2">Uncharacterized protein</fullName>
    </submittedName>
</protein>
<keyword evidence="1" id="KW-1133">Transmembrane helix</keyword>
<reference evidence="3" key="1">
    <citation type="journal article" date="2019" name="Int. J. Syst. Evol. Microbiol.">
        <title>The Global Catalogue of Microorganisms (GCM) 10K type strain sequencing project: providing services to taxonomists for standard genome sequencing and annotation.</title>
        <authorList>
            <consortium name="The Broad Institute Genomics Platform"/>
            <consortium name="The Broad Institute Genome Sequencing Center for Infectious Disease"/>
            <person name="Wu L."/>
            <person name="Ma J."/>
        </authorList>
    </citation>
    <scope>NUCLEOTIDE SEQUENCE [LARGE SCALE GENOMIC DNA]</scope>
    <source>
        <strain evidence="3">CGMCC 1.7656</strain>
    </source>
</reference>
<dbReference type="EMBL" id="BMLV01000003">
    <property type="protein sequence ID" value="GGP04470.1"/>
    <property type="molecule type" value="Genomic_DNA"/>
</dbReference>